<comment type="similarity">
    <text evidence="2">Belongs to the GCF family.</text>
</comment>
<dbReference type="EMBL" id="JAUYZG010000019">
    <property type="protein sequence ID" value="KAK2878418.1"/>
    <property type="molecule type" value="Genomic_DNA"/>
</dbReference>
<comment type="subcellular location">
    <subcellularLocation>
        <location evidence="1">Nucleus</location>
    </subcellularLocation>
</comment>
<feature type="compositionally biased region" description="Low complexity" evidence="5">
    <location>
        <begin position="124"/>
        <end position="139"/>
    </location>
</feature>
<dbReference type="InterPro" id="IPR022783">
    <property type="entry name" value="GCFC_dom"/>
</dbReference>
<feature type="compositionally biased region" description="Basic residues" evidence="5">
    <location>
        <begin position="1"/>
        <end position="12"/>
    </location>
</feature>
<proteinExistence type="inferred from homology"/>
<dbReference type="PANTHER" id="PTHR12214:SF4">
    <property type="entry name" value="INTRON LARGE COMPLEX COMPONENT GCFC2"/>
    <property type="match status" value="1"/>
</dbReference>
<feature type="compositionally biased region" description="Basic and acidic residues" evidence="5">
    <location>
        <begin position="227"/>
        <end position="251"/>
    </location>
</feature>
<dbReference type="InterPro" id="IPR012890">
    <property type="entry name" value="GCFC2-like"/>
</dbReference>
<feature type="compositionally biased region" description="Basic and acidic residues" evidence="5">
    <location>
        <begin position="24"/>
        <end position="44"/>
    </location>
</feature>
<dbReference type="PANTHER" id="PTHR12214">
    <property type="entry name" value="GC-RICH SEQUENCE DNA-BINDING FACTOR"/>
    <property type="match status" value="1"/>
</dbReference>
<evidence type="ECO:0000313" key="7">
    <source>
        <dbReference type="EMBL" id="KAK2878418.1"/>
    </source>
</evidence>
<feature type="coiled-coil region" evidence="4">
    <location>
        <begin position="332"/>
        <end position="359"/>
    </location>
</feature>
<feature type="region of interest" description="Disordered" evidence="5">
    <location>
        <begin position="1"/>
        <end position="294"/>
    </location>
</feature>
<feature type="domain" description="GCF C-terminal" evidence="6">
    <location>
        <begin position="489"/>
        <end position="698"/>
    </location>
</feature>
<dbReference type="GO" id="GO:0000398">
    <property type="term" value="P:mRNA splicing, via spliceosome"/>
    <property type="evidence" value="ECO:0007669"/>
    <property type="project" value="InterPro"/>
</dbReference>
<feature type="compositionally biased region" description="Acidic residues" evidence="5">
    <location>
        <begin position="140"/>
        <end position="155"/>
    </location>
</feature>
<reference evidence="7" key="1">
    <citation type="submission" date="2023-08" db="EMBL/GenBank/DDBJ databases">
        <title>Chromosome-level Genome Assembly of mud carp (Cirrhinus molitorella).</title>
        <authorList>
            <person name="Liu H."/>
        </authorList>
    </citation>
    <scope>NUCLEOTIDE SEQUENCE</scope>
    <source>
        <strain evidence="7">Prfri</strain>
        <tissue evidence="7">Muscle</tissue>
    </source>
</reference>
<evidence type="ECO:0000256" key="3">
    <source>
        <dbReference type="ARBA" id="ARBA00023242"/>
    </source>
</evidence>
<protein>
    <recommendedName>
        <fullName evidence="6">GCF C-terminal domain-containing protein</fullName>
    </recommendedName>
</protein>
<keyword evidence="8" id="KW-1185">Reference proteome</keyword>
<evidence type="ECO:0000259" key="6">
    <source>
        <dbReference type="Pfam" id="PF07842"/>
    </source>
</evidence>
<feature type="compositionally biased region" description="Low complexity" evidence="5">
    <location>
        <begin position="426"/>
        <end position="440"/>
    </location>
</feature>
<dbReference type="GO" id="GO:0005634">
    <property type="term" value="C:nucleus"/>
    <property type="evidence" value="ECO:0007669"/>
    <property type="project" value="UniProtKB-SubCell"/>
</dbReference>
<organism evidence="7 8">
    <name type="scientific">Cirrhinus molitorella</name>
    <name type="common">mud carp</name>
    <dbReference type="NCBI Taxonomy" id="172907"/>
    <lineage>
        <taxon>Eukaryota</taxon>
        <taxon>Metazoa</taxon>
        <taxon>Chordata</taxon>
        <taxon>Craniata</taxon>
        <taxon>Vertebrata</taxon>
        <taxon>Euteleostomi</taxon>
        <taxon>Actinopterygii</taxon>
        <taxon>Neopterygii</taxon>
        <taxon>Teleostei</taxon>
        <taxon>Ostariophysi</taxon>
        <taxon>Cypriniformes</taxon>
        <taxon>Cyprinidae</taxon>
        <taxon>Labeoninae</taxon>
        <taxon>Labeonini</taxon>
        <taxon>Cirrhinus</taxon>
    </lineage>
</organism>
<accession>A0AA88P9E6</accession>
<comment type="caution">
    <text evidence="7">The sequence shown here is derived from an EMBL/GenBank/DDBJ whole genome shotgun (WGS) entry which is preliminary data.</text>
</comment>
<feature type="compositionally biased region" description="Acidic residues" evidence="5">
    <location>
        <begin position="210"/>
        <end position="226"/>
    </location>
</feature>
<evidence type="ECO:0000313" key="8">
    <source>
        <dbReference type="Proteomes" id="UP001187343"/>
    </source>
</evidence>
<evidence type="ECO:0000256" key="5">
    <source>
        <dbReference type="SAM" id="MobiDB-lite"/>
    </source>
</evidence>
<evidence type="ECO:0000256" key="1">
    <source>
        <dbReference type="ARBA" id="ARBA00004123"/>
    </source>
</evidence>
<keyword evidence="3" id="KW-0539">Nucleus</keyword>
<keyword evidence="4" id="KW-0175">Coiled coil</keyword>
<name>A0AA88P9E6_9TELE</name>
<dbReference type="Pfam" id="PF07842">
    <property type="entry name" value="GCFC"/>
    <property type="match status" value="1"/>
</dbReference>
<evidence type="ECO:0000256" key="4">
    <source>
        <dbReference type="SAM" id="Coils"/>
    </source>
</evidence>
<dbReference type="GO" id="GO:0003677">
    <property type="term" value="F:DNA binding"/>
    <property type="evidence" value="ECO:0007669"/>
    <property type="project" value="InterPro"/>
</dbReference>
<evidence type="ECO:0000256" key="2">
    <source>
        <dbReference type="ARBA" id="ARBA00010801"/>
    </source>
</evidence>
<feature type="compositionally biased region" description="Low complexity" evidence="5">
    <location>
        <begin position="156"/>
        <end position="168"/>
    </location>
</feature>
<gene>
    <name evidence="7" type="ORF">Q8A67_019209</name>
</gene>
<dbReference type="AlphaFoldDB" id="A0AA88P9E6"/>
<feature type="region of interest" description="Disordered" evidence="5">
    <location>
        <begin position="422"/>
        <end position="441"/>
    </location>
</feature>
<dbReference type="Proteomes" id="UP001187343">
    <property type="component" value="Unassembled WGS sequence"/>
</dbReference>
<sequence>MFNKKPRRNFRQRKNESSDDDENEKLGGGDAEKETEKADSKADLPRGGISSASKTHESDSSDAEEPSVTAIQSKDSKQQSKSNTLSFLDEKDATEESFTVKRSVNREVVFQARKKEGSPAPLPNSQVKKSNKDVSVQSDSDSDASVEDIPPDSDDGSSSTMSSSSGSSKPQRVVIPDARKIHAAKEKRRQARAQQDYISLDSPRTPGSLQEEDLSNGEQNSDDELDDHERRIEFAPKPKTLRERMTEKMGSDSDESFSDSQEEEDQQMWEEQQIGKGVKRHQKAWKAPRPARQKKMDIPETLPAVSIDVIKKRIITKLDSLREVHRAREAELRRMQLDMEMAKSSLESLENHAADEQLRFYRTMNVFSRNLLECLTEKMALINSVEVDMHSLYIDQAEALMSQRREALQEESSRIQKLTYNTDVHSNGGTTGDSNSTGQSLSEEDIVCVPHDWEPTAEQQAELQSKRDDLLKRAQKVFADVQDDFWDVKKILSRFDEWRVSFQDSYSNAYINLCIPKLLAPLIRHQLIGWNPLQAGEDFEALPWYSAVEKFCHGQGYEESENMDKTTLPTIIEKTILSKVQGFVELVWDPMSAQQSQTLTTLCKRIQDDYSVFDGEQSKPVKAFVEAVIQRLRSAVDNDVFVPLFPKKFLEDKQSPQFQFQNKQFWSAVKLLGNMALWDGLIPELTLKELMLEKLVGRYLMITVLNESDPKHSIQKCKKIADCFPESWFIDVNAGSSLPQLQNFSKHLLQIAHALFKDNSDSNSTRTLLSDVLFVLKNIKAHDSIRTITEKYHCADLLKALQ</sequence>
<feature type="compositionally biased region" description="Acidic residues" evidence="5">
    <location>
        <begin position="252"/>
        <end position="268"/>
    </location>
</feature>
<feature type="compositionally biased region" description="Basic residues" evidence="5">
    <location>
        <begin position="277"/>
        <end position="293"/>
    </location>
</feature>